<dbReference type="OrthoDB" id="197037at2"/>
<dbReference type="Proteomes" id="UP000292209">
    <property type="component" value="Unassembled WGS sequence"/>
</dbReference>
<proteinExistence type="predicted"/>
<gene>
    <name evidence="1" type="ORF">BC751_3303</name>
</gene>
<dbReference type="EMBL" id="SGXG01000001">
    <property type="protein sequence ID" value="RZS97685.1"/>
    <property type="molecule type" value="Genomic_DNA"/>
</dbReference>
<keyword evidence="2" id="KW-1185">Reference proteome</keyword>
<protein>
    <submittedName>
        <fullName evidence="1">Uncharacterized protein</fullName>
    </submittedName>
</protein>
<evidence type="ECO:0000313" key="2">
    <source>
        <dbReference type="Proteomes" id="UP000292209"/>
    </source>
</evidence>
<accession>A0A4Q7PBV0</accession>
<organism evidence="1 2">
    <name type="scientific">Cecembia calidifontis</name>
    <dbReference type="NCBI Taxonomy" id="1187080"/>
    <lineage>
        <taxon>Bacteria</taxon>
        <taxon>Pseudomonadati</taxon>
        <taxon>Bacteroidota</taxon>
        <taxon>Cytophagia</taxon>
        <taxon>Cytophagales</taxon>
        <taxon>Cyclobacteriaceae</taxon>
        <taxon>Cecembia</taxon>
    </lineage>
</organism>
<evidence type="ECO:0000313" key="1">
    <source>
        <dbReference type="EMBL" id="RZS97685.1"/>
    </source>
</evidence>
<sequence length="161" mass="18619">MARVSAELIAAFRKTIIKLKNNAPYQWGHMGACNCGNLAQEITQLSKAEIHQYAMEKHGDWNDQLVDYCPTSGYPMDLMISKMLDAGLTLDELKHLERLSDPKILAHIPVEKRLHLKKNNKEDVILYLETWTLILENEWVKQFDKNLMDFDEKNISSKVFA</sequence>
<dbReference type="AlphaFoldDB" id="A0A4Q7PBV0"/>
<dbReference type="RefSeq" id="WP_130276536.1">
    <property type="nucleotide sequence ID" value="NZ_SGXG01000001.1"/>
</dbReference>
<reference evidence="1 2" key="1">
    <citation type="submission" date="2019-02" db="EMBL/GenBank/DDBJ databases">
        <title>Genomic Encyclopedia of Archaeal and Bacterial Type Strains, Phase II (KMG-II): from individual species to whole genera.</title>
        <authorList>
            <person name="Goeker M."/>
        </authorList>
    </citation>
    <scope>NUCLEOTIDE SEQUENCE [LARGE SCALE GENOMIC DNA]</scope>
    <source>
        <strain evidence="1 2">DSM 21411</strain>
    </source>
</reference>
<comment type="caution">
    <text evidence="1">The sequence shown here is derived from an EMBL/GenBank/DDBJ whole genome shotgun (WGS) entry which is preliminary data.</text>
</comment>
<name>A0A4Q7PBV0_9BACT</name>